<protein>
    <submittedName>
        <fullName evidence="2">Glycine/D-amino acid oxidase-like deaminating enzyme</fullName>
    </submittedName>
</protein>
<dbReference type="EMBL" id="SNXZ01000006">
    <property type="protein sequence ID" value="TDP94054.1"/>
    <property type="molecule type" value="Genomic_DNA"/>
</dbReference>
<dbReference type="SUPFAM" id="SSF51971">
    <property type="entry name" value="Nucleotide-binding domain"/>
    <property type="match status" value="1"/>
</dbReference>
<proteinExistence type="predicted"/>
<evidence type="ECO:0000313" key="2">
    <source>
        <dbReference type="EMBL" id="TDP94054.1"/>
    </source>
</evidence>
<dbReference type="RefSeq" id="WP_166659403.1">
    <property type="nucleotide sequence ID" value="NZ_SNXZ01000006.1"/>
</dbReference>
<dbReference type="AlphaFoldDB" id="A0A4R6S496"/>
<accession>A0A4R6S496</accession>
<dbReference type="InterPro" id="IPR036188">
    <property type="entry name" value="FAD/NAD-bd_sf"/>
</dbReference>
<dbReference type="InterPro" id="IPR006076">
    <property type="entry name" value="FAD-dep_OxRdtase"/>
</dbReference>
<dbReference type="Gene3D" id="3.30.9.10">
    <property type="entry name" value="D-Amino Acid Oxidase, subunit A, domain 2"/>
    <property type="match status" value="1"/>
</dbReference>
<keyword evidence="3" id="KW-1185">Reference proteome</keyword>
<evidence type="ECO:0000313" key="3">
    <source>
        <dbReference type="Proteomes" id="UP000295444"/>
    </source>
</evidence>
<evidence type="ECO:0000259" key="1">
    <source>
        <dbReference type="Pfam" id="PF01266"/>
    </source>
</evidence>
<comment type="caution">
    <text evidence="2">The sequence shown here is derived from an EMBL/GenBank/DDBJ whole genome shotgun (WGS) entry which is preliminary data.</text>
</comment>
<dbReference type="Pfam" id="PF01266">
    <property type="entry name" value="DAO"/>
    <property type="match status" value="1"/>
</dbReference>
<name>A0A4R6S496_LABRH</name>
<feature type="domain" description="FAD dependent oxidoreductase" evidence="1">
    <location>
        <begin position="2"/>
        <end position="319"/>
    </location>
</feature>
<dbReference type="Proteomes" id="UP000295444">
    <property type="component" value="Unassembled WGS sequence"/>
</dbReference>
<sequence length="330" mass="34278">MGAGVAGALLTLRLAEAGVPVDLFTGTQPDDADATSASGGLVRGYEPDPAAAALAAAGIAELRSDPRMRSWADFAEIGSVYVTPVSQPPVAAAVDQVLTRLPGSLRLAEPAELPLRGVPEGAVVVRERLAGFIRPGRLRANVLAALPGLGATVHTRRITAVSGDAVRAGAEGFDGYDAVVVAAGAWTRELVPGTESTTRQIQYGLYPVRVAGLPSFVDETSGLYGRPYDGGRMLFGLSSDRWGLPPEQIRPDEELSARVTACLGERLGLDVQPEQVVASFDCYTEPAGLRLRRVGNVLTFTGGSGGAAKTVLAASRVAARELVPVLEGAR</sequence>
<gene>
    <name evidence="2" type="ORF">EV186_106448</name>
</gene>
<dbReference type="Gene3D" id="3.50.50.60">
    <property type="entry name" value="FAD/NAD(P)-binding domain"/>
    <property type="match status" value="1"/>
</dbReference>
<organism evidence="2 3">
    <name type="scientific">Labedaea rhizosphaerae</name>
    <dbReference type="NCBI Taxonomy" id="598644"/>
    <lineage>
        <taxon>Bacteria</taxon>
        <taxon>Bacillati</taxon>
        <taxon>Actinomycetota</taxon>
        <taxon>Actinomycetes</taxon>
        <taxon>Pseudonocardiales</taxon>
        <taxon>Pseudonocardiaceae</taxon>
        <taxon>Labedaea</taxon>
    </lineage>
</organism>
<reference evidence="2 3" key="1">
    <citation type="submission" date="2019-03" db="EMBL/GenBank/DDBJ databases">
        <title>Genomic Encyclopedia of Type Strains, Phase IV (KMG-IV): sequencing the most valuable type-strain genomes for metagenomic binning, comparative biology and taxonomic classification.</title>
        <authorList>
            <person name="Goeker M."/>
        </authorList>
    </citation>
    <scope>NUCLEOTIDE SEQUENCE [LARGE SCALE GENOMIC DNA]</scope>
    <source>
        <strain evidence="2 3">DSM 45361</strain>
    </source>
</reference>